<feature type="compositionally biased region" description="Basic and acidic residues" evidence="1">
    <location>
        <begin position="570"/>
        <end position="600"/>
    </location>
</feature>
<feature type="compositionally biased region" description="Basic and acidic residues" evidence="1">
    <location>
        <begin position="666"/>
        <end position="686"/>
    </location>
</feature>
<accession>A0A553P852</accession>
<reference evidence="2 3" key="1">
    <citation type="journal article" date="2018" name="Nat. Ecol. Evol.">
        <title>Genomic signatures of mitonuclear coevolution across populations of Tigriopus californicus.</title>
        <authorList>
            <person name="Barreto F.S."/>
            <person name="Watson E.T."/>
            <person name="Lima T.G."/>
            <person name="Willett C.S."/>
            <person name="Edmands S."/>
            <person name="Li W."/>
            <person name="Burton R.S."/>
        </authorList>
    </citation>
    <scope>NUCLEOTIDE SEQUENCE [LARGE SCALE GENOMIC DNA]</scope>
    <source>
        <strain evidence="2 3">San Diego</strain>
    </source>
</reference>
<feature type="compositionally biased region" description="Polar residues" evidence="1">
    <location>
        <begin position="727"/>
        <end position="737"/>
    </location>
</feature>
<evidence type="ECO:0000256" key="1">
    <source>
        <dbReference type="SAM" id="MobiDB-lite"/>
    </source>
</evidence>
<dbReference type="Proteomes" id="UP000318571">
    <property type="component" value="Chromosome 3"/>
</dbReference>
<feature type="region of interest" description="Disordered" evidence="1">
    <location>
        <begin position="129"/>
        <end position="301"/>
    </location>
</feature>
<feature type="compositionally biased region" description="Basic and acidic residues" evidence="1">
    <location>
        <begin position="931"/>
        <end position="948"/>
    </location>
</feature>
<feature type="compositionally biased region" description="Basic and acidic residues" evidence="1">
    <location>
        <begin position="502"/>
        <end position="518"/>
    </location>
</feature>
<organism evidence="2 3">
    <name type="scientific">Tigriopus californicus</name>
    <name type="common">Marine copepod</name>
    <dbReference type="NCBI Taxonomy" id="6832"/>
    <lineage>
        <taxon>Eukaryota</taxon>
        <taxon>Metazoa</taxon>
        <taxon>Ecdysozoa</taxon>
        <taxon>Arthropoda</taxon>
        <taxon>Crustacea</taxon>
        <taxon>Multicrustacea</taxon>
        <taxon>Hexanauplia</taxon>
        <taxon>Copepoda</taxon>
        <taxon>Harpacticoida</taxon>
        <taxon>Harpacticidae</taxon>
        <taxon>Tigriopus</taxon>
    </lineage>
</organism>
<dbReference type="STRING" id="6832.A0A553P852"/>
<feature type="compositionally biased region" description="Basic and acidic residues" evidence="1">
    <location>
        <begin position="407"/>
        <end position="423"/>
    </location>
</feature>
<feature type="compositionally biased region" description="Basic residues" evidence="1">
    <location>
        <begin position="231"/>
        <end position="248"/>
    </location>
</feature>
<feature type="compositionally biased region" description="Basic and acidic residues" evidence="1">
    <location>
        <begin position="788"/>
        <end position="800"/>
    </location>
</feature>
<feature type="compositionally biased region" description="Basic and acidic residues" evidence="1">
    <location>
        <begin position="455"/>
        <end position="481"/>
    </location>
</feature>
<proteinExistence type="predicted"/>
<feature type="compositionally biased region" description="Basic and acidic residues" evidence="1">
    <location>
        <begin position="975"/>
        <end position="1003"/>
    </location>
</feature>
<dbReference type="EMBL" id="VCGU01000007">
    <property type="protein sequence ID" value="TRY73858.1"/>
    <property type="molecule type" value="Genomic_DNA"/>
</dbReference>
<name>A0A553P852_TIGCA</name>
<feature type="compositionally biased region" description="Basic and acidic residues" evidence="1">
    <location>
        <begin position="529"/>
        <end position="562"/>
    </location>
</feature>
<dbReference type="OMA" id="AYTNRSH"/>
<feature type="compositionally biased region" description="Basic and acidic residues" evidence="1">
    <location>
        <begin position="625"/>
        <end position="646"/>
    </location>
</feature>
<feature type="region of interest" description="Disordered" evidence="1">
    <location>
        <begin position="1"/>
        <end position="101"/>
    </location>
</feature>
<feature type="compositionally biased region" description="Basic and acidic residues" evidence="1">
    <location>
        <begin position="270"/>
        <end position="280"/>
    </location>
</feature>
<evidence type="ECO:0000313" key="3">
    <source>
        <dbReference type="Proteomes" id="UP000318571"/>
    </source>
</evidence>
<feature type="compositionally biased region" description="Low complexity" evidence="1">
    <location>
        <begin position="42"/>
        <end position="60"/>
    </location>
</feature>
<comment type="caution">
    <text evidence="2">The sequence shown here is derived from an EMBL/GenBank/DDBJ whole genome shotgun (WGS) entry which is preliminary data.</text>
</comment>
<feature type="compositionally biased region" description="Basic and acidic residues" evidence="1">
    <location>
        <begin position="886"/>
        <end position="900"/>
    </location>
</feature>
<feature type="compositionally biased region" description="Basic residues" evidence="1">
    <location>
        <begin position="205"/>
        <end position="216"/>
    </location>
</feature>
<evidence type="ECO:0000313" key="2">
    <source>
        <dbReference type="EMBL" id="TRY73858.1"/>
    </source>
</evidence>
<feature type="compositionally biased region" description="Low complexity" evidence="1">
    <location>
        <begin position="177"/>
        <end position="203"/>
    </location>
</feature>
<feature type="compositionally biased region" description="Basic and acidic residues" evidence="1">
    <location>
        <begin position="811"/>
        <end position="840"/>
    </location>
</feature>
<feature type="compositionally biased region" description="Polar residues" evidence="1">
    <location>
        <begin position="358"/>
        <end position="376"/>
    </location>
</feature>
<sequence>MASGRGGTGEESAPKRASVFSRLGTKGTLGGNKSSAAGGLAGPSNSGANPSGASASGAGSSKKRDAAGGPGPRKNYLLGHRSAPNEDSPTIDPNWENWDEKNLDHDDEYMLEKKRQLLKKELGELVTPVESEAGGSGAQAQVPVIPATARTTARSPVKRKRGGGPPAKLTRAPPRRSSSSSSSGSSSSSSSGSSSSGSSSDSGRVPRKKVARRSSHLIRSPSHSSPERVKGSKRIKSGKRHKLVKKTTKSVVKGAKGGKPRAVNSSPKRGPQEKKVRGSDGKVAASQSTTAIAPPKVRQEPDKFGFYCTQAPAVSYLQLAIVEPVKLSSGNKSSSTKESRSKVHSQVLKRRGTPRVISASTTASSNLSPNRMSVSSAPFKDRRSKGSASLPQGKLSDPSSPGRHDKRSPSMDRRRGGPHHDRGLSPLTSSNTRLRSRSPRMGMSSRRVSRSPLMDSDRRGESFEESRMLRDFSPRAGRSREGQSQFSRGSSAPRHYRNASPLRRDTSRTALRSSRDRSPMVGGAGLKRGSRDARQPQLRDDNRYGRGESPDDRDFRDFDRRSASGGARGLYDDRELRDPDPRDLRRDIGVKGERRFDEGRGLNQGRGFPRGTGAAGGGGGGGSNRADETWDDRSFRDARDDRRFNESRPPTQSGRGGGLGSGVRDSWTREEGRDWPDESPGWRDRSANPGGRGGGRKQGGGGRSSDRGGNNRGMLSRSSERGRGNNDKSAAQLTGANSVRVAQPRGRDMDWTARRRSPPMIELQRGLARDHRSQSNERLLPPEALTRGSRERSISRDRTSAPRTLLPLSEGPRKRSQSREMSRPKDPIRSRPASIDRLDSQSEPADSSEIVSKKRSLEEEGEVDEEVLPSAKKVKLDVSGVSDAELSSKTDEDEPKRTAKVDMQPIPASPKPLVDENAEDISDIGDSDDEILNKDPILDPSPEEKLEPALEAGELTPKDEEQPILESRSTPTRALGDKKGESKLESAEKGSESLHSNEDKMDNDLLEGISDEDLALSDEDEIKTKAKIADALGADWSELMSRPEEKAPGSTSLREKWSLLSIVKSVGISKNLLGPEKYAKFLEKVNKDVPESEQFKPVSDLAGLDVTRRRNALEFNQLYAQLKPYGEGLTGLKDRAIRRRIQGYLPLPPSETPKLKTSSEWHEAALKLLRDKMAPLAHP</sequence>
<gene>
    <name evidence="2" type="ORF">TCAL_01900</name>
</gene>
<feature type="region of interest" description="Disordered" evidence="1">
    <location>
        <begin position="327"/>
        <end position="1006"/>
    </location>
</feature>
<feature type="compositionally biased region" description="Acidic residues" evidence="1">
    <location>
        <begin position="916"/>
        <end position="930"/>
    </location>
</feature>
<feature type="compositionally biased region" description="Gly residues" evidence="1">
    <location>
        <begin position="690"/>
        <end position="703"/>
    </location>
</feature>
<keyword evidence="3" id="KW-1185">Reference proteome</keyword>
<dbReference type="AlphaFoldDB" id="A0A553P852"/>
<feature type="compositionally biased region" description="Low complexity" evidence="1">
    <location>
        <begin position="424"/>
        <end position="452"/>
    </location>
</feature>
<protein>
    <submittedName>
        <fullName evidence="2">Uncharacterized protein</fullName>
    </submittedName>
</protein>
<feature type="compositionally biased region" description="Gly residues" evidence="1">
    <location>
        <begin position="602"/>
        <end position="623"/>
    </location>
</feature>